<dbReference type="PANTHER" id="PTHR11941:SF54">
    <property type="entry name" value="ENOYL-COA HYDRATASE, MITOCHONDRIAL"/>
    <property type="match status" value="1"/>
</dbReference>
<dbReference type="SUPFAM" id="SSF52096">
    <property type="entry name" value="ClpP/crotonase"/>
    <property type="match status" value="1"/>
</dbReference>
<dbReference type="InterPro" id="IPR014748">
    <property type="entry name" value="Enoyl-CoA_hydra_C"/>
</dbReference>
<dbReference type="InterPro" id="IPR029045">
    <property type="entry name" value="ClpP/crotonase-like_dom_sf"/>
</dbReference>
<dbReference type="Gene3D" id="1.10.12.10">
    <property type="entry name" value="Lyase 2-enoyl-coa Hydratase, Chain A, domain 2"/>
    <property type="match status" value="1"/>
</dbReference>
<name>A0ABV3LNK4_9MICO</name>
<proteinExistence type="inferred from homology"/>
<protein>
    <submittedName>
        <fullName evidence="5">Enoyl-CoA hydratase/isomerase family protein</fullName>
    </submittedName>
</protein>
<dbReference type="PANTHER" id="PTHR11941">
    <property type="entry name" value="ENOYL-COA HYDRATASE-RELATED"/>
    <property type="match status" value="1"/>
</dbReference>
<dbReference type="Proteomes" id="UP001553715">
    <property type="component" value="Unassembled WGS sequence"/>
</dbReference>
<dbReference type="Gene3D" id="3.90.226.10">
    <property type="entry name" value="2-enoyl-CoA Hydratase, Chain A, domain 1"/>
    <property type="match status" value="1"/>
</dbReference>
<evidence type="ECO:0000256" key="2">
    <source>
        <dbReference type="ARBA" id="ARBA00023239"/>
    </source>
</evidence>
<comment type="catalytic activity">
    <reaction evidence="4">
        <text>a 4-saturated-(3S)-3-hydroxyacyl-CoA = a (3E)-enoyl-CoA + H2O</text>
        <dbReference type="Rhea" id="RHEA:20724"/>
        <dbReference type="ChEBI" id="CHEBI:15377"/>
        <dbReference type="ChEBI" id="CHEBI:58521"/>
        <dbReference type="ChEBI" id="CHEBI:137480"/>
        <dbReference type="EC" id="4.2.1.17"/>
    </reaction>
</comment>
<comment type="similarity">
    <text evidence="1">Belongs to the enoyl-CoA hydratase/isomerase family.</text>
</comment>
<comment type="catalytic activity">
    <reaction evidence="3">
        <text>a (3S)-3-hydroxyacyl-CoA = a (2E)-enoyl-CoA + H2O</text>
        <dbReference type="Rhea" id="RHEA:16105"/>
        <dbReference type="ChEBI" id="CHEBI:15377"/>
        <dbReference type="ChEBI" id="CHEBI:57318"/>
        <dbReference type="ChEBI" id="CHEBI:58856"/>
        <dbReference type="EC" id="4.2.1.17"/>
    </reaction>
</comment>
<keyword evidence="2" id="KW-0456">Lyase</keyword>
<dbReference type="RefSeq" id="WP_160175034.1">
    <property type="nucleotide sequence ID" value="NZ_JBFBMH010000028.1"/>
</dbReference>
<gene>
    <name evidence="5" type="ORF">AB0301_14860</name>
</gene>
<evidence type="ECO:0000256" key="3">
    <source>
        <dbReference type="ARBA" id="ARBA00023709"/>
    </source>
</evidence>
<keyword evidence="6" id="KW-1185">Reference proteome</keyword>
<dbReference type="Pfam" id="PF00378">
    <property type="entry name" value="ECH_1"/>
    <property type="match status" value="1"/>
</dbReference>
<dbReference type="EMBL" id="JBFBMH010000028">
    <property type="protein sequence ID" value="MEW1976338.1"/>
    <property type="molecule type" value="Genomic_DNA"/>
</dbReference>
<accession>A0ABV3LNK4</accession>
<organism evidence="5 6">
    <name type="scientific">Microbacterium profundi</name>
    <dbReference type="NCBI Taxonomy" id="450380"/>
    <lineage>
        <taxon>Bacteria</taxon>
        <taxon>Bacillati</taxon>
        <taxon>Actinomycetota</taxon>
        <taxon>Actinomycetes</taxon>
        <taxon>Micrococcales</taxon>
        <taxon>Microbacteriaceae</taxon>
        <taxon>Microbacterium</taxon>
    </lineage>
</organism>
<evidence type="ECO:0000313" key="5">
    <source>
        <dbReference type="EMBL" id="MEW1976338.1"/>
    </source>
</evidence>
<evidence type="ECO:0000313" key="6">
    <source>
        <dbReference type="Proteomes" id="UP001553715"/>
    </source>
</evidence>
<dbReference type="CDD" id="cd06558">
    <property type="entry name" value="crotonase-like"/>
    <property type="match status" value="1"/>
</dbReference>
<evidence type="ECO:0000256" key="4">
    <source>
        <dbReference type="ARBA" id="ARBA00023717"/>
    </source>
</evidence>
<evidence type="ECO:0000256" key="1">
    <source>
        <dbReference type="ARBA" id="ARBA00005254"/>
    </source>
</evidence>
<reference evidence="5 6" key="1">
    <citation type="submission" date="2024-06" db="EMBL/GenBank/DDBJ databases">
        <title>The Natural Products Discovery Center: Release of the First 8490 Sequenced Strains for Exploring Actinobacteria Biosynthetic Diversity.</title>
        <authorList>
            <person name="Kalkreuter E."/>
            <person name="Kautsar S.A."/>
            <person name="Yang D."/>
            <person name="Bader C.D."/>
            <person name="Teijaro C.N."/>
            <person name="Fluegel L."/>
            <person name="Davis C.M."/>
            <person name="Simpson J.R."/>
            <person name="Lauterbach L."/>
            <person name="Steele A.D."/>
            <person name="Gui C."/>
            <person name="Meng S."/>
            <person name="Li G."/>
            <person name="Viehrig K."/>
            <person name="Ye F."/>
            <person name="Su P."/>
            <person name="Kiefer A.F."/>
            <person name="Nichols A."/>
            <person name="Cepeda A.J."/>
            <person name="Yan W."/>
            <person name="Fan B."/>
            <person name="Jiang Y."/>
            <person name="Adhikari A."/>
            <person name="Zheng C.-J."/>
            <person name="Schuster L."/>
            <person name="Cowan T.M."/>
            <person name="Smanski M.J."/>
            <person name="Chevrette M.G."/>
            <person name="De Carvalho L.P.S."/>
            <person name="Shen B."/>
        </authorList>
    </citation>
    <scope>NUCLEOTIDE SEQUENCE [LARGE SCALE GENOMIC DNA]</scope>
    <source>
        <strain evidence="5 6">NPDC077434</strain>
    </source>
</reference>
<dbReference type="InterPro" id="IPR001753">
    <property type="entry name" value="Enoyl-CoA_hydra/iso"/>
</dbReference>
<sequence length="231" mass="25065">MLDIALLDAIMSSGQSAELTDVLSEHAEDRDVRAVLLRSESEDFCVGVDDVRIVKRIYGPTPADALAAIRVPVVAVLTGRVESVGLELALAADVRLSASDAFFRLSEVSEGRLPSWGGTQRLPRVIGQAAALRMILFGERMEAMEALHQGLVHEVVAAPLERAAEYTSMWKARAPLALEYAKEAVRDGGELRLREGLALEADLNTLLQTSRDRAEGIAAFLAKRTANFRNA</sequence>
<comment type="caution">
    <text evidence="5">The sequence shown here is derived from an EMBL/GenBank/DDBJ whole genome shotgun (WGS) entry which is preliminary data.</text>
</comment>